<organism evidence="1 2">
    <name type="scientific">Portunus trituberculatus</name>
    <name type="common">Swimming crab</name>
    <name type="synonym">Neptunus trituberculatus</name>
    <dbReference type="NCBI Taxonomy" id="210409"/>
    <lineage>
        <taxon>Eukaryota</taxon>
        <taxon>Metazoa</taxon>
        <taxon>Ecdysozoa</taxon>
        <taxon>Arthropoda</taxon>
        <taxon>Crustacea</taxon>
        <taxon>Multicrustacea</taxon>
        <taxon>Malacostraca</taxon>
        <taxon>Eumalacostraca</taxon>
        <taxon>Eucarida</taxon>
        <taxon>Decapoda</taxon>
        <taxon>Pleocyemata</taxon>
        <taxon>Brachyura</taxon>
        <taxon>Eubrachyura</taxon>
        <taxon>Portunoidea</taxon>
        <taxon>Portunidae</taxon>
        <taxon>Portuninae</taxon>
        <taxon>Portunus</taxon>
    </lineage>
</organism>
<evidence type="ECO:0000313" key="1">
    <source>
        <dbReference type="EMBL" id="MPC13753.1"/>
    </source>
</evidence>
<dbReference type="EMBL" id="VSRR010000303">
    <property type="protein sequence ID" value="MPC13753.1"/>
    <property type="molecule type" value="Genomic_DNA"/>
</dbReference>
<name>A0A5B7D1Z8_PORTR</name>
<keyword evidence="2" id="KW-1185">Reference proteome</keyword>
<dbReference type="Proteomes" id="UP000324222">
    <property type="component" value="Unassembled WGS sequence"/>
</dbReference>
<reference evidence="1 2" key="1">
    <citation type="submission" date="2019-05" db="EMBL/GenBank/DDBJ databases">
        <title>Another draft genome of Portunus trituberculatus and its Hox gene families provides insights of decapod evolution.</title>
        <authorList>
            <person name="Jeong J.-H."/>
            <person name="Song I."/>
            <person name="Kim S."/>
            <person name="Choi T."/>
            <person name="Kim D."/>
            <person name="Ryu S."/>
            <person name="Kim W."/>
        </authorList>
    </citation>
    <scope>NUCLEOTIDE SEQUENCE [LARGE SCALE GENOMIC DNA]</scope>
    <source>
        <tissue evidence="1">Muscle</tissue>
    </source>
</reference>
<dbReference type="OrthoDB" id="5799427at2759"/>
<evidence type="ECO:0000313" key="2">
    <source>
        <dbReference type="Proteomes" id="UP000324222"/>
    </source>
</evidence>
<protein>
    <submittedName>
        <fullName evidence="1">Uncharacterized protein</fullName>
    </submittedName>
</protein>
<comment type="caution">
    <text evidence="1">The sequence shown here is derived from an EMBL/GenBank/DDBJ whole genome shotgun (WGS) entry which is preliminary data.</text>
</comment>
<sequence>MESGGDVMPLDLYEHMVTEDASGGASPGVSSTSNQAFLMDNWVHQLYEQADRKEGGWHYRSRRVIPKPGIAESLGAKGRLQDPSLTTTLFVDTVTCDQAS</sequence>
<accession>A0A5B7D1Z8</accession>
<proteinExistence type="predicted"/>
<dbReference type="AlphaFoldDB" id="A0A5B7D1Z8"/>
<gene>
    <name evidence="1" type="ORF">E2C01_006497</name>
</gene>